<dbReference type="SUPFAM" id="SSF142913">
    <property type="entry name" value="YktB/PF0168-like"/>
    <property type="match status" value="1"/>
</dbReference>
<gene>
    <name evidence="2" type="ORF">PB01_05565</name>
</gene>
<dbReference type="InterPro" id="IPR053707">
    <property type="entry name" value="UPF0637_domain_sf"/>
</dbReference>
<dbReference type="Pfam" id="PF06335">
    <property type="entry name" value="DUF1054"/>
    <property type="match status" value="1"/>
</dbReference>
<dbReference type="EMBL" id="CP031223">
    <property type="protein sequence ID" value="QFF98331.1"/>
    <property type="molecule type" value="Genomic_DNA"/>
</dbReference>
<protein>
    <recommendedName>
        <fullName evidence="1">UPF0637 protein PB01_05565</fullName>
    </recommendedName>
</protein>
<accession>A0A5J6SK95</accession>
<dbReference type="KEGG" id="psyo:PB01_05565"/>
<evidence type="ECO:0000313" key="3">
    <source>
        <dbReference type="Proteomes" id="UP000325517"/>
    </source>
</evidence>
<dbReference type="InterPro" id="IPR009403">
    <property type="entry name" value="UPF0637"/>
</dbReference>
<evidence type="ECO:0000313" key="2">
    <source>
        <dbReference type="EMBL" id="QFF98331.1"/>
    </source>
</evidence>
<evidence type="ECO:0000256" key="1">
    <source>
        <dbReference type="HAMAP-Rule" id="MF_01851"/>
    </source>
</evidence>
<dbReference type="AlphaFoldDB" id="A0A5J6SK95"/>
<dbReference type="Gene3D" id="3.30.930.20">
    <property type="entry name" value="Protein of unknown function DUF1054"/>
    <property type="match status" value="1"/>
</dbReference>
<reference evidence="2 3" key="1">
    <citation type="submission" date="2018-07" db="EMBL/GenBank/DDBJ databases">
        <title>Complete genome sequence of Psychrobacillus sp. PB01, isolated from iceberg, and comparative genome analysis of Psychrobacillus strains.</title>
        <authorList>
            <person name="Lee P.C."/>
        </authorList>
    </citation>
    <scope>NUCLEOTIDE SEQUENCE [LARGE SCALE GENOMIC DNA]</scope>
    <source>
        <strain evidence="2 3">PB01</strain>
    </source>
</reference>
<sequence>MSKKFWEEKDFNVFQIDGLENRMEALSSNIRPKFEELGKKYSLFFSGVLGDEYFAHVAKHARRSVNPPKDSWVAFSPYKRGYKALPHFQIGLWGSHLFLILAVIYEAPDKVVIAERLLKKKSLFNRIPSDFIVSGDHMKQEAILLKNAKKTDLEQLLTRLRDVKKGEFLVGRHIAKEEAVKLSEEEFLLLAEETFEQLLPIYRTMINIK</sequence>
<proteinExistence type="inferred from homology"/>
<keyword evidence="3" id="KW-1185">Reference proteome</keyword>
<dbReference type="PIRSF" id="PIRSF021332">
    <property type="entry name" value="DUF1054"/>
    <property type="match status" value="1"/>
</dbReference>
<dbReference type="RefSeq" id="WP_151699276.1">
    <property type="nucleotide sequence ID" value="NZ_CP031223.1"/>
</dbReference>
<dbReference type="HAMAP" id="MF_01851">
    <property type="entry name" value="UPF0637"/>
    <property type="match status" value="1"/>
</dbReference>
<comment type="similarity">
    <text evidence="1">Belongs to the UPF0637 family.</text>
</comment>
<organism evidence="2 3">
    <name type="scientific">Psychrobacillus glaciei</name>
    <dbReference type="NCBI Taxonomy" id="2283160"/>
    <lineage>
        <taxon>Bacteria</taxon>
        <taxon>Bacillati</taxon>
        <taxon>Bacillota</taxon>
        <taxon>Bacilli</taxon>
        <taxon>Bacillales</taxon>
        <taxon>Bacillaceae</taxon>
        <taxon>Psychrobacillus</taxon>
    </lineage>
</organism>
<dbReference type="Proteomes" id="UP000325517">
    <property type="component" value="Chromosome"/>
</dbReference>
<dbReference type="OrthoDB" id="9812818at2"/>
<name>A0A5J6SK95_9BACI</name>